<dbReference type="PANTHER" id="PTHR43245">
    <property type="entry name" value="BIFUNCTIONAL POLYMYXIN RESISTANCE PROTEIN ARNA"/>
    <property type="match status" value="1"/>
</dbReference>
<accession>A0A6P7T4J0</accession>
<dbReference type="GO" id="GO:0006694">
    <property type="term" value="P:steroid biosynthetic process"/>
    <property type="evidence" value="ECO:0007669"/>
    <property type="project" value="InterPro"/>
</dbReference>
<keyword evidence="2 3" id="KW-0560">Oxidoreductase</keyword>
<evidence type="ECO:0000256" key="2">
    <source>
        <dbReference type="ARBA" id="ARBA00023002"/>
    </source>
</evidence>
<keyword evidence="6" id="KW-1185">Reference proteome</keyword>
<sequence length="400" mass="45178">MITTTWYWRQAIVGWRRNSLLLILPTKSTALRYSSNMAPERRAKQVCVVTGGSGFLGQHIVHLLQTKCDDVREVRTFDIRPIKKFLEYEDNFSSRHIIGDVTNYTDIMQALDGVDVVYHVAGVVSYGTRPDTELMQKVNVSGTENVIHACIEMSVPRLIFCSTVDVVVGDKNIVDGTEDTAITPSHFLFPGYPQTKHEAEDLVCRANGSHLANGGRLYTVSLRPNVMYGEGDPFLIPSALQSAYSAGGWSVCVGNGKAIFQVSYAGNVAWAFLMANRTLLDNKLTNVEGQYFFVPDDTPATSIYTTLEPYLHDRGFKHMPVYIPYWLIHGLLSIRDLFLWLISPLVKINAQPPICSIKYINMTLTFKNDKARTYLGFRPLFNPEEALQRSRKYYKKIKLN</sequence>
<dbReference type="InterPro" id="IPR002225">
    <property type="entry name" value="3Beta_OHSteriod_DH/Estase"/>
</dbReference>
<organism evidence="6 7">
    <name type="scientific">Octopus sinensis</name>
    <name type="common">East Asian common octopus</name>
    <dbReference type="NCBI Taxonomy" id="2607531"/>
    <lineage>
        <taxon>Eukaryota</taxon>
        <taxon>Metazoa</taxon>
        <taxon>Spiralia</taxon>
        <taxon>Lophotrochozoa</taxon>
        <taxon>Mollusca</taxon>
        <taxon>Cephalopoda</taxon>
        <taxon>Coleoidea</taxon>
        <taxon>Octopodiformes</taxon>
        <taxon>Octopoda</taxon>
        <taxon>Incirrata</taxon>
        <taxon>Octopodidae</taxon>
        <taxon>Octopus</taxon>
    </lineage>
</organism>
<dbReference type="Gene3D" id="3.40.50.720">
    <property type="entry name" value="NAD(P)-binding Rossmann-like Domain"/>
    <property type="match status" value="1"/>
</dbReference>
<evidence type="ECO:0000256" key="4">
    <source>
        <dbReference type="SAM" id="SignalP"/>
    </source>
</evidence>
<comment type="similarity">
    <text evidence="1 3">Belongs to the 3-beta-HSD family.</text>
</comment>
<protein>
    <submittedName>
        <fullName evidence="7">3 beta-hydroxysteroid dehydrogenase/Delta 5--&gt;4-isomerase type 4 isoform X1</fullName>
    </submittedName>
</protein>
<dbReference type="InterPro" id="IPR036291">
    <property type="entry name" value="NAD(P)-bd_dom_sf"/>
</dbReference>
<evidence type="ECO:0000313" key="7">
    <source>
        <dbReference type="RefSeq" id="XP_029645197.1"/>
    </source>
</evidence>
<dbReference type="InterPro" id="IPR050177">
    <property type="entry name" value="Lipid_A_modif_metabolic_enz"/>
</dbReference>
<keyword evidence="4" id="KW-0732">Signal</keyword>
<gene>
    <name evidence="7" type="primary">LOC115219210</name>
</gene>
<dbReference type="GO" id="GO:0016616">
    <property type="term" value="F:oxidoreductase activity, acting on the CH-OH group of donors, NAD or NADP as acceptor"/>
    <property type="evidence" value="ECO:0007669"/>
    <property type="project" value="InterPro"/>
</dbReference>
<evidence type="ECO:0000313" key="6">
    <source>
        <dbReference type="Proteomes" id="UP000515154"/>
    </source>
</evidence>
<dbReference type="PANTHER" id="PTHR43245:SF51">
    <property type="entry name" value="SHORT CHAIN DEHYDROGENASE_REDUCTASE FAMILY 42E, MEMBER 2"/>
    <property type="match status" value="1"/>
</dbReference>
<dbReference type="Proteomes" id="UP000515154">
    <property type="component" value="Linkage group LG14"/>
</dbReference>
<evidence type="ECO:0000256" key="1">
    <source>
        <dbReference type="ARBA" id="ARBA00009219"/>
    </source>
</evidence>
<feature type="chain" id="PRO_5028289866" evidence="4">
    <location>
        <begin position="31"/>
        <end position="400"/>
    </location>
</feature>
<dbReference type="FunFam" id="3.40.50.720:FF:000495">
    <property type="entry name" value="3 hydroxysteroid dehydrogenase, putative"/>
    <property type="match status" value="1"/>
</dbReference>
<name>A0A6P7T4J0_9MOLL</name>
<dbReference type="RefSeq" id="XP_029645197.1">
    <property type="nucleotide sequence ID" value="XM_029789337.2"/>
</dbReference>
<dbReference type="KEGG" id="osn:115219210"/>
<feature type="domain" description="3-beta hydroxysteroid dehydrogenase/isomerase" evidence="5">
    <location>
        <begin position="48"/>
        <end position="304"/>
    </location>
</feature>
<reference evidence="7" key="1">
    <citation type="submission" date="2025-08" db="UniProtKB">
        <authorList>
            <consortium name="RefSeq"/>
        </authorList>
    </citation>
    <scope>IDENTIFICATION</scope>
</reference>
<evidence type="ECO:0000259" key="5">
    <source>
        <dbReference type="Pfam" id="PF01073"/>
    </source>
</evidence>
<dbReference type="Pfam" id="PF01073">
    <property type="entry name" value="3Beta_HSD"/>
    <property type="match status" value="1"/>
</dbReference>
<evidence type="ECO:0000256" key="3">
    <source>
        <dbReference type="RuleBase" id="RU004475"/>
    </source>
</evidence>
<dbReference type="AlphaFoldDB" id="A0A6P7T4J0"/>
<feature type="signal peptide" evidence="4">
    <location>
        <begin position="1"/>
        <end position="30"/>
    </location>
</feature>
<proteinExistence type="inferred from homology"/>
<dbReference type="SUPFAM" id="SSF51735">
    <property type="entry name" value="NAD(P)-binding Rossmann-fold domains"/>
    <property type="match status" value="1"/>
</dbReference>